<proteinExistence type="inferred from homology"/>
<dbReference type="OrthoDB" id="8118055at2759"/>
<evidence type="ECO:0000256" key="14">
    <source>
        <dbReference type="SAM" id="SignalP"/>
    </source>
</evidence>
<dbReference type="EMBL" id="ML995865">
    <property type="protein sequence ID" value="KAF2766821.1"/>
    <property type="molecule type" value="Genomic_DNA"/>
</dbReference>
<protein>
    <recommendedName>
        <fullName evidence="13">alpha-1,2-Mannosidase</fullName>
        <ecNumber evidence="13">3.2.1.-</ecNumber>
    </recommendedName>
</protein>
<comment type="catalytic activity">
    <reaction evidence="9">
        <text>N(4)-(alpha-D-Man-(1-&gt;2)-alpha-D-Man-(1-&gt;2)-alpha-D-Man-(1-&gt;3)-[alpha-D-Man-(1-&gt;3)-[alpha-D-Man-(1-&gt;2)-alpha-D-Man-(1-&gt;6)]-alpha-D-Man-(1-&gt;6)]-beta-D-Man-(1-&gt;4)-beta-D-GlcNAc-(1-&gt;4)-beta-D-GlcNAc)-L-asparaginyl-[protein] (N-glucan mannose isomer 8A1,2,3B1,3) + 3 H2O = N(4)-(alpha-D-Man-(1-&gt;3)-[alpha-D-Man-(1-&gt;3)-[alpha-D-Man-(1-&gt;6)]-alpha-D-Man-(1-&gt;6)]-beta-D-Man-(1-&gt;4)-beta-D-GlcNAc-(1-&gt;4)-beta-D-GlcNAc)-L-asparaginyl-[protein] (N-glucan mannose isomer 5A1,2) + 3 beta-D-mannose</text>
        <dbReference type="Rhea" id="RHEA:56028"/>
        <dbReference type="Rhea" id="RHEA-COMP:14358"/>
        <dbReference type="Rhea" id="RHEA-COMP:14367"/>
        <dbReference type="ChEBI" id="CHEBI:15377"/>
        <dbReference type="ChEBI" id="CHEBI:28563"/>
        <dbReference type="ChEBI" id="CHEBI:59087"/>
        <dbReference type="ChEBI" id="CHEBI:60628"/>
        <dbReference type="EC" id="3.2.1.113"/>
    </reaction>
</comment>
<comment type="pathway">
    <text evidence="2">Protein modification; protein glycosylation.</text>
</comment>
<evidence type="ECO:0000256" key="6">
    <source>
        <dbReference type="ARBA" id="ARBA00023157"/>
    </source>
</evidence>
<dbReference type="InterPro" id="IPR001382">
    <property type="entry name" value="Glyco_hydro_47"/>
</dbReference>
<dbReference type="Pfam" id="PF01532">
    <property type="entry name" value="Glyco_hydro_47"/>
    <property type="match status" value="1"/>
</dbReference>
<keyword evidence="16" id="KW-1185">Reference proteome</keyword>
<feature type="chain" id="PRO_5026269233" description="alpha-1,2-Mannosidase" evidence="14">
    <location>
        <begin position="19"/>
        <end position="559"/>
    </location>
</feature>
<evidence type="ECO:0000256" key="10">
    <source>
        <dbReference type="ARBA" id="ARBA00048605"/>
    </source>
</evidence>
<keyword evidence="5 13" id="KW-0378">Hydrolase</keyword>
<evidence type="ECO:0000256" key="3">
    <source>
        <dbReference type="ARBA" id="ARBA00007658"/>
    </source>
</evidence>
<keyword evidence="11" id="KW-0479">Metal-binding</keyword>
<dbReference type="SUPFAM" id="SSF48225">
    <property type="entry name" value="Seven-hairpin glycosidases"/>
    <property type="match status" value="1"/>
</dbReference>
<feature type="disulfide bond" evidence="12">
    <location>
        <begin position="349"/>
        <end position="378"/>
    </location>
</feature>
<dbReference type="GO" id="GO:0005783">
    <property type="term" value="C:endoplasmic reticulum"/>
    <property type="evidence" value="ECO:0007669"/>
    <property type="project" value="TreeGrafter"/>
</dbReference>
<evidence type="ECO:0000256" key="11">
    <source>
        <dbReference type="PIRSR" id="PIRSR601382-2"/>
    </source>
</evidence>
<evidence type="ECO:0000313" key="16">
    <source>
        <dbReference type="Proteomes" id="UP000799436"/>
    </source>
</evidence>
<dbReference type="GO" id="GO:0016020">
    <property type="term" value="C:membrane"/>
    <property type="evidence" value="ECO:0007669"/>
    <property type="project" value="InterPro"/>
</dbReference>
<gene>
    <name evidence="15" type="ORF">EJ03DRAFT_277367</name>
</gene>
<keyword evidence="8 13" id="KW-0326">Glycosidase</keyword>
<dbReference type="InterPro" id="IPR036026">
    <property type="entry name" value="Seven-hairpin_glycosidases"/>
</dbReference>
<dbReference type="GO" id="GO:0004571">
    <property type="term" value="F:mannosyl-oligosaccharide 1,2-alpha-mannosidase activity"/>
    <property type="evidence" value="ECO:0007669"/>
    <property type="project" value="UniProtKB-EC"/>
</dbReference>
<name>A0A6G1L1L8_9PEZI</name>
<evidence type="ECO:0000256" key="12">
    <source>
        <dbReference type="PIRSR" id="PIRSR601382-3"/>
    </source>
</evidence>
<sequence>MLPTILLTLLSTLSPTLALTPPSNTPHSYLRQKGADYDYTSFPTNQTLRATTIIQQFRLAWHGYKTYAFPNDELRPKNNTFANNRNGWGLTAIDALDTAVIMRQQDIVDEILDFVPTIDFTRNHSPTVVSTSLFETNIRYLGGLMGAYDLLQGPFADMVGNRTRHVAALLSQAKSLADTLKFAFDTPTGIPVNDLFLDNQTFTPDDQLDDGTYVAGLAQLGTLCLEWQHLSDLTGEPEYGDLVQKAESWWFRGREVWPGLTGGLFSVQNGSILDDYGGWTSGNDSAYEYLVKMFVYDPVRYGNYSDRWVEAVESSIAHLVSHPGSRRDLSMVGTFAGTAVQNYSQGLACFIGGNWILGSFVLGKAEYLDYGLAFAEFCADGYRYPAAGIGPQLYSWDETLLRSANLSNQTAFYERAGWFVPDPLVLGGGLAPEAAESWYYAYQATGEQYWRDVSWAYVLAQERVLRVGSGFAGITDIFQADGGAKGNLMASYFLAEVLKYQFLIQAPPEMKGEWDVLAGEGMENAFVYNTEAHPFRVVGGRKGGKEYVGGGGEVEGKQG</sequence>
<keyword evidence="4 14" id="KW-0732">Signal</keyword>
<comment type="cofactor">
    <cofactor evidence="1 11">
        <name>Ca(2+)</name>
        <dbReference type="ChEBI" id="CHEBI:29108"/>
    </cofactor>
</comment>
<evidence type="ECO:0000256" key="5">
    <source>
        <dbReference type="ARBA" id="ARBA00022801"/>
    </source>
</evidence>
<evidence type="ECO:0000313" key="15">
    <source>
        <dbReference type="EMBL" id="KAF2766821.1"/>
    </source>
</evidence>
<dbReference type="PANTHER" id="PTHR11742">
    <property type="entry name" value="MANNOSYL-OLIGOSACCHARIDE ALPHA-1,2-MANNOSIDASE-RELATED"/>
    <property type="match status" value="1"/>
</dbReference>
<evidence type="ECO:0000256" key="2">
    <source>
        <dbReference type="ARBA" id="ARBA00004922"/>
    </source>
</evidence>
<evidence type="ECO:0000256" key="4">
    <source>
        <dbReference type="ARBA" id="ARBA00022729"/>
    </source>
</evidence>
<dbReference type="Proteomes" id="UP000799436">
    <property type="component" value="Unassembled WGS sequence"/>
</dbReference>
<feature type="signal peptide" evidence="14">
    <location>
        <begin position="1"/>
        <end position="18"/>
    </location>
</feature>
<comment type="catalytic activity">
    <reaction evidence="10">
        <text>N(4)-(alpha-D-Man-(1-&gt;2)-alpha-D-Man-(1-&gt;2)-alpha-D-Man-(1-&gt;3)-[alpha-D-Man-(1-&gt;2)-alpha-D-Man-(1-&gt;3)-[alpha-D-Man-(1-&gt;2)-alpha-D-Man-(1-&gt;6)]-alpha-D-Man-(1-&gt;6)]-beta-D-Man-(1-&gt;4)-beta-D-GlcNAc-(1-&gt;4)-beta-D-GlcNAc)-L-asparaginyl-[protein] (N-glucan mannose isomer 9A1,2,3B1,2,3) + 4 H2O = N(4)-(alpha-D-Man-(1-&gt;3)-[alpha-D-Man-(1-&gt;3)-[alpha-D-Man-(1-&gt;6)]-alpha-D-Man-(1-&gt;6)]-beta-D-Man-(1-&gt;4)-beta-D-GlcNAc-(1-&gt;4)-beta-D-GlcNAc)-L-asparaginyl-[protein] (N-glucan mannose isomer 5A1,2) + 4 beta-D-mannose</text>
        <dbReference type="Rhea" id="RHEA:56008"/>
        <dbReference type="Rhea" id="RHEA-COMP:14356"/>
        <dbReference type="Rhea" id="RHEA-COMP:14367"/>
        <dbReference type="ChEBI" id="CHEBI:15377"/>
        <dbReference type="ChEBI" id="CHEBI:28563"/>
        <dbReference type="ChEBI" id="CHEBI:59087"/>
        <dbReference type="ChEBI" id="CHEBI:139493"/>
        <dbReference type="EC" id="3.2.1.113"/>
    </reaction>
</comment>
<dbReference type="FunFam" id="1.50.10.10:FF:000047">
    <property type="entry name" value="Mannosyl-oligosaccharide alpha-1,2-mannosidase"/>
    <property type="match status" value="1"/>
</dbReference>
<keyword evidence="6 12" id="KW-1015">Disulfide bond</keyword>
<feature type="binding site" evidence="11">
    <location>
        <position position="530"/>
    </location>
    <ligand>
        <name>Ca(2+)</name>
        <dbReference type="ChEBI" id="CHEBI:29108"/>
    </ligand>
</feature>
<keyword evidence="11" id="KW-0106">Calcium</keyword>
<evidence type="ECO:0000256" key="9">
    <source>
        <dbReference type="ARBA" id="ARBA00047669"/>
    </source>
</evidence>
<keyword evidence="7" id="KW-0325">Glycoprotein</keyword>
<evidence type="ECO:0000256" key="13">
    <source>
        <dbReference type="RuleBase" id="RU361193"/>
    </source>
</evidence>
<dbReference type="AlphaFoldDB" id="A0A6G1L1L8"/>
<dbReference type="PANTHER" id="PTHR11742:SF101">
    <property type="entry name" value="MANNOSYL-OLIGOSACCHARIDE ALPHA-1,2-MANNOSIDASE 1B"/>
    <property type="match status" value="1"/>
</dbReference>
<dbReference type="InterPro" id="IPR012341">
    <property type="entry name" value="6hp_glycosidase-like_sf"/>
</dbReference>
<dbReference type="GO" id="GO:0005975">
    <property type="term" value="P:carbohydrate metabolic process"/>
    <property type="evidence" value="ECO:0007669"/>
    <property type="project" value="InterPro"/>
</dbReference>
<evidence type="ECO:0000256" key="8">
    <source>
        <dbReference type="ARBA" id="ARBA00023295"/>
    </source>
</evidence>
<dbReference type="PRINTS" id="PR00747">
    <property type="entry name" value="GLYHDRLASE47"/>
</dbReference>
<dbReference type="Gene3D" id="1.50.10.10">
    <property type="match status" value="1"/>
</dbReference>
<dbReference type="GO" id="GO:0036503">
    <property type="term" value="P:ERAD pathway"/>
    <property type="evidence" value="ECO:0007669"/>
    <property type="project" value="UniProtKB-ARBA"/>
</dbReference>
<dbReference type="GO" id="GO:0005509">
    <property type="term" value="F:calcium ion binding"/>
    <property type="evidence" value="ECO:0007669"/>
    <property type="project" value="InterPro"/>
</dbReference>
<reference evidence="15" key="1">
    <citation type="journal article" date="2020" name="Stud. Mycol.">
        <title>101 Dothideomycetes genomes: a test case for predicting lifestyles and emergence of pathogens.</title>
        <authorList>
            <person name="Haridas S."/>
            <person name="Albert R."/>
            <person name="Binder M."/>
            <person name="Bloem J."/>
            <person name="Labutti K."/>
            <person name="Salamov A."/>
            <person name="Andreopoulos B."/>
            <person name="Baker S."/>
            <person name="Barry K."/>
            <person name="Bills G."/>
            <person name="Bluhm B."/>
            <person name="Cannon C."/>
            <person name="Castanera R."/>
            <person name="Culley D."/>
            <person name="Daum C."/>
            <person name="Ezra D."/>
            <person name="Gonzalez J."/>
            <person name="Henrissat B."/>
            <person name="Kuo A."/>
            <person name="Liang C."/>
            <person name="Lipzen A."/>
            <person name="Lutzoni F."/>
            <person name="Magnuson J."/>
            <person name="Mondo S."/>
            <person name="Nolan M."/>
            <person name="Ohm R."/>
            <person name="Pangilinan J."/>
            <person name="Park H.-J."/>
            <person name="Ramirez L."/>
            <person name="Alfaro M."/>
            <person name="Sun H."/>
            <person name="Tritt A."/>
            <person name="Yoshinaga Y."/>
            <person name="Zwiers L.-H."/>
            <person name="Turgeon B."/>
            <person name="Goodwin S."/>
            <person name="Spatafora J."/>
            <person name="Crous P."/>
            <person name="Grigoriev I."/>
        </authorList>
    </citation>
    <scope>NUCLEOTIDE SEQUENCE</scope>
    <source>
        <strain evidence="15">CBS 116005</strain>
    </source>
</reference>
<evidence type="ECO:0000256" key="7">
    <source>
        <dbReference type="ARBA" id="ARBA00023180"/>
    </source>
</evidence>
<accession>A0A6G1L1L8</accession>
<comment type="similarity">
    <text evidence="3 13">Belongs to the glycosyl hydrolase 47 family.</text>
</comment>
<organism evidence="15 16">
    <name type="scientific">Teratosphaeria nubilosa</name>
    <dbReference type="NCBI Taxonomy" id="161662"/>
    <lineage>
        <taxon>Eukaryota</taxon>
        <taxon>Fungi</taxon>
        <taxon>Dikarya</taxon>
        <taxon>Ascomycota</taxon>
        <taxon>Pezizomycotina</taxon>
        <taxon>Dothideomycetes</taxon>
        <taxon>Dothideomycetidae</taxon>
        <taxon>Mycosphaerellales</taxon>
        <taxon>Teratosphaeriaceae</taxon>
        <taxon>Teratosphaeria</taxon>
    </lineage>
</organism>
<dbReference type="UniPathway" id="UPA00378"/>
<dbReference type="EC" id="3.2.1.-" evidence="13"/>
<evidence type="ECO:0000256" key="1">
    <source>
        <dbReference type="ARBA" id="ARBA00001913"/>
    </source>
</evidence>
<dbReference type="InterPro" id="IPR050749">
    <property type="entry name" value="Glycosyl_Hydrolase_47"/>
</dbReference>